<dbReference type="Gene3D" id="1.25.40.10">
    <property type="entry name" value="Tetratricopeptide repeat domain"/>
    <property type="match status" value="2"/>
</dbReference>
<dbReference type="PANTHER" id="PTHR45586:SF1">
    <property type="entry name" value="LIPOPOLYSACCHARIDE ASSEMBLY PROTEIN B"/>
    <property type="match status" value="1"/>
</dbReference>
<dbReference type="InterPro" id="IPR051012">
    <property type="entry name" value="CellSynth/LPSAsmb/PSIAsmb"/>
</dbReference>
<feature type="transmembrane region" description="Helical" evidence="4">
    <location>
        <begin position="21"/>
        <end position="39"/>
    </location>
</feature>
<organism evidence="6 7">
    <name type="scientific">Paracidovorax anthurii</name>
    <dbReference type="NCBI Taxonomy" id="78229"/>
    <lineage>
        <taxon>Bacteria</taxon>
        <taxon>Pseudomonadati</taxon>
        <taxon>Pseudomonadota</taxon>
        <taxon>Betaproteobacteria</taxon>
        <taxon>Burkholderiales</taxon>
        <taxon>Comamonadaceae</taxon>
        <taxon>Paracidovorax</taxon>
    </lineage>
</organism>
<keyword evidence="2 3" id="KW-0802">TPR repeat</keyword>
<dbReference type="EMBL" id="QLTA01000065">
    <property type="protein sequence ID" value="RAR74350.1"/>
    <property type="molecule type" value="Genomic_DNA"/>
</dbReference>
<keyword evidence="4" id="KW-0812">Transmembrane</keyword>
<name>A0A328YLD3_9BURK</name>
<feature type="repeat" description="TPR" evidence="3">
    <location>
        <begin position="710"/>
        <end position="743"/>
    </location>
</feature>
<keyword evidence="1" id="KW-0677">Repeat</keyword>
<keyword evidence="7" id="KW-1185">Reference proteome</keyword>
<dbReference type="Pfam" id="PF24604">
    <property type="entry name" value="B-barrel_PelB_C"/>
    <property type="match status" value="1"/>
</dbReference>
<dbReference type="InterPro" id="IPR011990">
    <property type="entry name" value="TPR-like_helical_dom_sf"/>
</dbReference>
<dbReference type="SUPFAM" id="SSF48452">
    <property type="entry name" value="TPR-like"/>
    <property type="match status" value="2"/>
</dbReference>
<evidence type="ECO:0000313" key="6">
    <source>
        <dbReference type="EMBL" id="RAR74350.1"/>
    </source>
</evidence>
<dbReference type="InterPro" id="IPR057306">
    <property type="entry name" value="B-barrel_PelB_C"/>
</dbReference>
<evidence type="ECO:0000256" key="1">
    <source>
        <dbReference type="ARBA" id="ARBA00022737"/>
    </source>
</evidence>
<accession>A0A328YLD3</accession>
<dbReference type="PROSITE" id="PS50005">
    <property type="entry name" value="TPR"/>
    <property type="match status" value="1"/>
</dbReference>
<dbReference type="PANTHER" id="PTHR45586">
    <property type="entry name" value="TPR REPEAT-CONTAINING PROTEIN PA4667"/>
    <property type="match status" value="1"/>
</dbReference>
<sequence>MLLHKSSSGARAAERPVLAPSWLITLLAGMVGGGLWLLYPRQDLERRLAETENSALSVAYLHNLLRSDPDNPRLRLLLAQRQIAVGQMAEARTTLQPALESSDPQIHRDAIWALWDLSYTEYQRTPEREAPYRKAMREDLLRQLRLLAAEPWSLERRVQLARRAAELQDRTMGVALSRQMARDATDPREAAQLYERAAKESLAQSDYAGCAELYILARNATPEADKAKDYYFAAVRALQSGNQPVAALELAEREIGPLAQDQQTLLMITQLARAAGKPAVADRYVRQLLRLSWLRQWQESGATALASALPPVGALLRPMGYLAAPPEPRPEAAPPRYDDGAHLLRPPTLTLPTRGAEAEPGPWRAWNMAGQEPAAAAPIPPAPPVPIPTHLLPYDEKIYTLGYEVFLENRKLDDAWLIAHAAVQARPDDLAWRERLAQVSEWSRRPGVALQNWMIIAQRTQKEAAWQAVLRIAPGQFDDAALLQGLRFQLRSRPDDFKLIRELVDTYERIGEPQPAIDYLRQHAKIPQAVELLAQLAERAGQPTLALDTWRRLLADKEQLTPERAMRAAVLALTHDRPDEGLQWLEAAQQRKAPDKAVEMDFWRLTGQLAESRQRQALAIQAYRALVRTQDHDRSDYDALIRLLMADQPLEAAQVSALAWEKFDEPRYLVDALSVYSSRNQWAAMGALLRKTDADPQAKKRSLARLRELPEFMRLAGGYYQSQGDLAQARRYYEAGLRSSPDSSEMRQALLWLFIDGNDAVSLRTLLATQERQWARDEDVHDALAAAYQALSLPQVSLERYLTPRIAQHQDDFLWLMNYADALDQNQQTDRSWRLRRELLSREWRSVRQGDGQRRLTPKEARARWLTEEGLDTTRRIARARLMLTQRPGDPAMDVLRELLRLDTDAQGRMSNAAAETAIGWLQDAGEYTAERGFLWHQYARARGGSANRPLWAEITVALAEDDKAATGQLLQEFDERLPRYDRVNAARAVDDVRAAQTAAFEAQGEQRDDQPLQLQLTESLLAFSDHAGGTLKWQRLGGMDENESDAALHIAFSPRLALDLEFASIRRSSTNPLSVVNPPDERAVDARLHWRHGDGETILRAGRRVSFQVYTPVQIEHEQRIDNRLSLRMELGFQLPSQESLALRIAGMKRRAATSLRYQATRLDRFTLDYADERYSIQTGGVVGSGRHTGISYTHTYRQEAPLLEFGAFWSYHDYSRRDIFSLAPRDQEFRRYLLPGVLPGPDYLLPESFSFYGLQISTNMRYEEEYTRALQPYASVSRTWHSRLGPGYELRLGMAGSVLGSDHLGLTWGMGKSGLQLQGLTRSLLFTYRLHF</sequence>
<gene>
    <name evidence="6" type="ORF">AX018_10659</name>
</gene>
<protein>
    <submittedName>
        <fullName evidence="6">Tetratricopeptide repeat protein</fullName>
    </submittedName>
</protein>
<dbReference type="InterPro" id="IPR019734">
    <property type="entry name" value="TPR_rpt"/>
</dbReference>
<comment type="caution">
    <text evidence="6">The sequence shown here is derived from an EMBL/GenBank/DDBJ whole genome shotgun (WGS) entry which is preliminary data.</text>
</comment>
<evidence type="ECO:0000256" key="3">
    <source>
        <dbReference type="PROSITE-ProRule" id="PRU00339"/>
    </source>
</evidence>
<dbReference type="Pfam" id="PF13429">
    <property type="entry name" value="TPR_15"/>
    <property type="match status" value="1"/>
</dbReference>
<feature type="domain" description="PelB C-terminal" evidence="5">
    <location>
        <begin position="1022"/>
        <end position="1333"/>
    </location>
</feature>
<evidence type="ECO:0000256" key="2">
    <source>
        <dbReference type="ARBA" id="ARBA00022803"/>
    </source>
</evidence>
<evidence type="ECO:0000256" key="4">
    <source>
        <dbReference type="SAM" id="Phobius"/>
    </source>
</evidence>
<evidence type="ECO:0000259" key="5">
    <source>
        <dbReference type="Pfam" id="PF24604"/>
    </source>
</evidence>
<proteinExistence type="predicted"/>
<dbReference type="Proteomes" id="UP000248856">
    <property type="component" value="Unassembled WGS sequence"/>
</dbReference>
<reference evidence="6 7" key="1">
    <citation type="submission" date="2018-06" db="EMBL/GenBank/DDBJ databases">
        <title>Genomic Encyclopedia of Archaeal and Bacterial Type Strains, Phase II (KMG-II): from individual species to whole genera.</title>
        <authorList>
            <person name="Goeker M."/>
        </authorList>
    </citation>
    <scope>NUCLEOTIDE SEQUENCE [LARGE SCALE GENOMIC DNA]</scope>
    <source>
        <strain evidence="6 7">CFPB 3232</strain>
    </source>
</reference>
<keyword evidence="4" id="KW-0472">Membrane</keyword>
<keyword evidence="4" id="KW-1133">Transmembrane helix</keyword>
<dbReference type="Pfam" id="PF14559">
    <property type="entry name" value="TPR_19"/>
    <property type="match status" value="1"/>
</dbReference>
<evidence type="ECO:0000313" key="7">
    <source>
        <dbReference type="Proteomes" id="UP000248856"/>
    </source>
</evidence>